<evidence type="ECO:0000256" key="14">
    <source>
        <dbReference type="PIRSR" id="PIRSR006621-2"/>
    </source>
</evidence>
<dbReference type="InterPro" id="IPR004652">
    <property type="entry name" value="DusB-like"/>
</dbReference>
<comment type="similarity">
    <text evidence="12">Belongs to the dus family.</text>
</comment>
<comment type="catalytic activity">
    <reaction evidence="10">
        <text>a 5,6-dihydrouridine in tRNA + NADP(+) = a uridine in tRNA + NADPH + H(+)</text>
        <dbReference type="Rhea" id="RHEA:23624"/>
        <dbReference type="Rhea" id="RHEA-COMP:13339"/>
        <dbReference type="Rhea" id="RHEA-COMP:13887"/>
        <dbReference type="ChEBI" id="CHEBI:15378"/>
        <dbReference type="ChEBI" id="CHEBI:57783"/>
        <dbReference type="ChEBI" id="CHEBI:58349"/>
        <dbReference type="ChEBI" id="CHEBI:65315"/>
        <dbReference type="ChEBI" id="CHEBI:74443"/>
    </reaction>
</comment>
<dbReference type="EMBL" id="MFKF01000115">
    <property type="protein sequence ID" value="OGG53973.1"/>
    <property type="molecule type" value="Genomic_DNA"/>
</dbReference>
<feature type="active site" description="Proton donor" evidence="13">
    <location>
        <position position="101"/>
    </location>
</feature>
<keyword evidence="6 12" id="KW-0819">tRNA processing</keyword>
<evidence type="ECO:0000256" key="13">
    <source>
        <dbReference type="PIRSR" id="PIRSR006621-1"/>
    </source>
</evidence>
<evidence type="ECO:0000313" key="17">
    <source>
        <dbReference type="Proteomes" id="UP000178606"/>
    </source>
</evidence>
<gene>
    <name evidence="16" type="ORF">A3F84_04745</name>
</gene>
<dbReference type="NCBIfam" id="TIGR00737">
    <property type="entry name" value="nifR3_yhdG"/>
    <property type="match status" value="1"/>
</dbReference>
<dbReference type="PROSITE" id="PS01136">
    <property type="entry name" value="UPF0034"/>
    <property type="match status" value="1"/>
</dbReference>
<evidence type="ECO:0000259" key="15">
    <source>
        <dbReference type="Pfam" id="PF01207"/>
    </source>
</evidence>
<evidence type="ECO:0000256" key="12">
    <source>
        <dbReference type="PIRNR" id="PIRNR006621"/>
    </source>
</evidence>
<sequence>MIKIGDIEIRGVTALAPLAGVTDRAFRLICREQGASYATTEMVSADGLIRGGERTSRYLDFKGDEHPIAVQVFGSEPEVMAGGAQVIAERRPDVIDINCGCPVRKIVNRAAGSALLKDIPRLTAIIRAMSEAVDIPITLKIRSGWEDPASAADVARAAEDAGARSIAVHARTREMGFSGRAEWEIIRRVKEAVSVPVIGNGDIWEAEDALRMVEQTECDMVMLGRGAIGNPWIFGRIEALMAGREAPPPPGPREKIGLAVRHLRLCIAEKGVHVGVREMRRHISAYIKGMPHATDIRSAMMRLEDPDELERMLWGIAERQEQVAGGPLVS</sequence>
<evidence type="ECO:0000256" key="6">
    <source>
        <dbReference type="ARBA" id="ARBA00022694"/>
    </source>
</evidence>
<evidence type="ECO:0000256" key="4">
    <source>
        <dbReference type="ARBA" id="ARBA00022630"/>
    </source>
</evidence>
<dbReference type="InterPro" id="IPR035587">
    <property type="entry name" value="DUS-like_FMN-bd"/>
</dbReference>
<protein>
    <recommendedName>
        <fullName evidence="12">tRNA-dihydrouridine synthase</fullName>
        <ecNumber evidence="12">1.3.1.-</ecNumber>
    </recommendedName>
</protein>
<evidence type="ECO:0000256" key="3">
    <source>
        <dbReference type="ARBA" id="ARBA00022555"/>
    </source>
</evidence>
<evidence type="ECO:0000256" key="10">
    <source>
        <dbReference type="ARBA" id="ARBA00048205"/>
    </source>
</evidence>
<evidence type="ECO:0000256" key="11">
    <source>
        <dbReference type="ARBA" id="ARBA00048802"/>
    </source>
</evidence>
<dbReference type="PANTHER" id="PTHR45846">
    <property type="entry name" value="TRNA-DIHYDROURIDINE(47) SYNTHASE [NAD(P)(+)]-LIKE"/>
    <property type="match status" value="1"/>
</dbReference>
<feature type="binding site" evidence="14">
    <location>
        <begin position="224"/>
        <end position="225"/>
    </location>
    <ligand>
        <name>FMN</name>
        <dbReference type="ChEBI" id="CHEBI:58210"/>
    </ligand>
</feature>
<evidence type="ECO:0000256" key="9">
    <source>
        <dbReference type="ARBA" id="ARBA00023002"/>
    </source>
</evidence>
<keyword evidence="5 12" id="KW-0288">FMN</keyword>
<comment type="caution">
    <text evidence="16">The sequence shown here is derived from an EMBL/GenBank/DDBJ whole genome shotgun (WGS) entry which is preliminary data.</text>
</comment>
<dbReference type="GO" id="GO:0050660">
    <property type="term" value="F:flavin adenine dinucleotide binding"/>
    <property type="evidence" value="ECO:0007669"/>
    <property type="project" value="InterPro"/>
</dbReference>
<comment type="function">
    <text evidence="2 12">Catalyzes the synthesis of 5,6-dihydrouridine (D), a modified base found in the D-loop of most tRNAs, via the reduction of the C5-C6 double bond in target uridines.</text>
</comment>
<dbReference type="GO" id="GO:0017150">
    <property type="term" value="F:tRNA dihydrouridine synthase activity"/>
    <property type="evidence" value="ECO:0007669"/>
    <property type="project" value="InterPro"/>
</dbReference>
<evidence type="ECO:0000256" key="2">
    <source>
        <dbReference type="ARBA" id="ARBA00002790"/>
    </source>
</evidence>
<evidence type="ECO:0000256" key="5">
    <source>
        <dbReference type="ARBA" id="ARBA00022643"/>
    </source>
</evidence>
<dbReference type="Gene3D" id="1.10.1200.80">
    <property type="entry name" value="Putative flavin oxidoreducatase, domain 2"/>
    <property type="match status" value="1"/>
</dbReference>
<feature type="binding site" evidence="14">
    <location>
        <position position="140"/>
    </location>
    <ligand>
        <name>FMN</name>
        <dbReference type="ChEBI" id="CHEBI:58210"/>
    </ligand>
</feature>
<keyword evidence="4 12" id="KW-0285">Flavoprotein</keyword>
<evidence type="ECO:0000313" key="16">
    <source>
        <dbReference type="EMBL" id="OGG53973.1"/>
    </source>
</evidence>
<accession>A0A1F6CXR9</accession>
<dbReference type="GO" id="GO:0000049">
    <property type="term" value="F:tRNA binding"/>
    <property type="evidence" value="ECO:0007669"/>
    <property type="project" value="UniProtKB-KW"/>
</dbReference>
<dbReference type="InterPro" id="IPR013785">
    <property type="entry name" value="Aldolase_TIM"/>
</dbReference>
<comment type="cofactor">
    <cofactor evidence="1 12 14">
        <name>FMN</name>
        <dbReference type="ChEBI" id="CHEBI:58210"/>
    </cofactor>
</comment>
<feature type="domain" description="DUS-like FMN-binding" evidence="15">
    <location>
        <begin position="15"/>
        <end position="311"/>
    </location>
</feature>
<name>A0A1F6CXR9_HANXR</name>
<keyword evidence="7" id="KW-0521">NADP</keyword>
<evidence type="ECO:0000256" key="7">
    <source>
        <dbReference type="ARBA" id="ARBA00022857"/>
    </source>
</evidence>
<dbReference type="Gene3D" id="3.20.20.70">
    <property type="entry name" value="Aldolase class I"/>
    <property type="match status" value="1"/>
</dbReference>
<dbReference type="PIRSF" id="PIRSF006621">
    <property type="entry name" value="Dus"/>
    <property type="match status" value="1"/>
</dbReference>
<evidence type="ECO:0000256" key="8">
    <source>
        <dbReference type="ARBA" id="ARBA00022884"/>
    </source>
</evidence>
<keyword evidence="14" id="KW-0547">Nucleotide-binding</keyword>
<dbReference type="InterPro" id="IPR001269">
    <property type="entry name" value="DUS_fam"/>
</dbReference>
<proteinExistence type="inferred from homology"/>
<dbReference type="EC" id="1.3.1.-" evidence="12"/>
<feature type="binding site" evidence="14">
    <location>
        <position position="169"/>
    </location>
    <ligand>
        <name>FMN</name>
        <dbReference type="ChEBI" id="CHEBI:58210"/>
    </ligand>
</feature>
<keyword evidence="9 12" id="KW-0560">Oxidoreductase</keyword>
<feature type="binding site" evidence="14">
    <location>
        <position position="71"/>
    </location>
    <ligand>
        <name>FMN</name>
        <dbReference type="ChEBI" id="CHEBI:58210"/>
    </ligand>
</feature>
<dbReference type="PANTHER" id="PTHR45846:SF1">
    <property type="entry name" value="TRNA-DIHYDROURIDINE(47) SYNTHASE [NAD(P)(+)]-LIKE"/>
    <property type="match status" value="1"/>
</dbReference>
<dbReference type="InterPro" id="IPR024036">
    <property type="entry name" value="tRNA-dHydroUridine_Synthase_C"/>
</dbReference>
<evidence type="ECO:0000256" key="1">
    <source>
        <dbReference type="ARBA" id="ARBA00001917"/>
    </source>
</evidence>
<dbReference type="InterPro" id="IPR018517">
    <property type="entry name" value="tRNA_hU_synthase_CS"/>
</dbReference>
<dbReference type="AlphaFoldDB" id="A0A1F6CXR9"/>
<dbReference type="SUPFAM" id="SSF51395">
    <property type="entry name" value="FMN-linked oxidoreductases"/>
    <property type="match status" value="1"/>
</dbReference>
<comment type="catalytic activity">
    <reaction evidence="11">
        <text>a 5,6-dihydrouridine in tRNA + NAD(+) = a uridine in tRNA + NADH + H(+)</text>
        <dbReference type="Rhea" id="RHEA:54452"/>
        <dbReference type="Rhea" id="RHEA-COMP:13339"/>
        <dbReference type="Rhea" id="RHEA-COMP:13887"/>
        <dbReference type="ChEBI" id="CHEBI:15378"/>
        <dbReference type="ChEBI" id="CHEBI:57540"/>
        <dbReference type="ChEBI" id="CHEBI:57945"/>
        <dbReference type="ChEBI" id="CHEBI:65315"/>
        <dbReference type="ChEBI" id="CHEBI:74443"/>
    </reaction>
</comment>
<dbReference type="Pfam" id="PF01207">
    <property type="entry name" value="Dus"/>
    <property type="match status" value="1"/>
</dbReference>
<dbReference type="Proteomes" id="UP000178606">
    <property type="component" value="Unassembled WGS sequence"/>
</dbReference>
<organism evidence="16 17">
    <name type="scientific">Handelsmanbacteria sp. (strain RIFCSPLOWO2_12_FULL_64_10)</name>
    <dbReference type="NCBI Taxonomy" id="1817868"/>
    <lineage>
        <taxon>Bacteria</taxon>
        <taxon>Candidatus Handelsmaniibacteriota</taxon>
    </lineage>
</organism>
<keyword evidence="8" id="KW-0694">RNA-binding</keyword>
<dbReference type="CDD" id="cd02801">
    <property type="entry name" value="DUS_like_FMN"/>
    <property type="match status" value="1"/>
</dbReference>
<reference evidence="16 17" key="1">
    <citation type="journal article" date="2016" name="Nat. Commun.">
        <title>Thousands of microbial genomes shed light on interconnected biogeochemical processes in an aquifer system.</title>
        <authorList>
            <person name="Anantharaman K."/>
            <person name="Brown C.T."/>
            <person name="Hug L.A."/>
            <person name="Sharon I."/>
            <person name="Castelle C.J."/>
            <person name="Probst A.J."/>
            <person name="Thomas B.C."/>
            <person name="Singh A."/>
            <person name="Wilkins M.J."/>
            <person name="Karaoz U."/>
            <person name="Brodie E.L."/>
            <person name="Williams K.H."/>
            <person name="Hubbard S.S."/>
            <person name="Banfield J.F."/>
        </authorList>
    </citation>
    <scope>NUCLEOTIDE SEQUENCE [LARGE SCALE GENOMIC DNA]</scope>
    <source>
        <strain evidence="17">RIFCSPLOWO2_12_FULL_64_10</strain>
    </source>
</reference>
<keyword evidence="3" id="KW-0820">tRNA-binding</keyword>